<proteinExistence type="predicted"/>
<dbReference type="InterPro" id="IPR001647">
    <property type="entry name" value="HTH_TetR"/>
</dbReference>
<dbReference type="InterPro" id="IPR036271">
    <property type="entry name" value="Tet_transcr_reg_TetR-rel_C_sf"/>
</dbReference>
<dbReference type="RefSeq" id="WP_051314133.1">
    <property type="nucleotide sequence ID" value="NZ_AUBJ02000001.1"/>
</dbReference>
<organism evidence="7 8">
    <name type="scientific">Actinoalloteichus caeruleus DSM 43889</name>
    <dbReference type="NCBI Taxonomy" id="1120930"/>
    <lineage>
        <taxon>Bacteria</taxon>
        <taxon>Bacillati</taxon>
        <taxon>Actinomycetota</taxon>
        <taxon>Actinomycetes</taxon>
        <taxon>Pseudonocardiales</taxon>
        <taxon>Pseudonocardiaceae</taxon>
        <taxon>Actinoalloteichus</taxon>
        <taxon>Actinoalloteichus cyanogriseus</taxon>
    </lineage>
</organism>
<dbReference type="Pfam" id="PF00440">
    <property type="entry name" value="TetR_N"/>
    <property type="match status" value="1"/>
</dbReference>
<keyword evidence="3" id="KW-0804">Transcription</keyword>
<reference evidence="7 8" key="2">
    <citation type="submission" date="2022-06" db="EMBL/GenBank/DDBJ databases">
        <title>Genomic Encyclopedia of Type Strains, Phase I: the one thousand microbial genomes (KMG-I) project.</title>
        <authorList>
            <person name="Kyrpides N."/>
        </authorList>
    </citation>
    <scope>NUCLEOTIDE SEQUENCE [LARGE SCALE GENOMIC DNA]</scope>
    <source>
        <strain evidence="7 8">DSM 43889</strain>
    </source>
</reference>
<dbReference type="InterPro" id="IPR009057">
    <property type="entry name" value="Homeodomain-like_sf"/>
</dbReference>
<evidence type="ECO:0000256" key="5">
    <source>
        <dbReference type="SAM" id="MobiDB-lite"/>
    </source>
</evidence>
<dbReference type="PANTHER" id="PTHR30055">
    <property type="entry name" value="HTH-TYPE TRANSCRIPTIONAL REGULATOR RUTR"/>
    <property type="match status" value="1"/>
</dbReference>
<dbReference type="PROSITE" id="PS01081">
    <property type="entry name" value="HTH_TETR_1"/>
    <property type="match status" value="1"/>
</dbReference>
<comment type="caution">
    <text evidence="7">The sequence shown here is derived from an EMBL/GenBank/DDBJ whole genome shotgun (WGS) entry which is preliminary data.</text>
</comment>
<keyword evidence="2 4" id="KW-0238">DNA-binding</keyword>
<evidence type="ECO:0000256" key="2">
    <source>
        <dbReference type="ARBA" id="ARBA00023125"/>
    </source>
</evidence>
<gene>
    <name evidence="7" type="ORF">G443_003719</name>
</gene>
<dbReference type="Pfam" id="PF17920">
    <property type="entry name" value="TetR_C_16"/>
    <property type="match status" value="1"/>
</dbReference>
<evidence type="ECO:0000256" key="4">
    <source>
        <dbReference type="PROSITE-ProRule" id="PRU00335"/>
    </source>
</evidence>
<dbReference type="SUPFAM" id="SSF48498">
    <property type="entry name" value="Tetracyclin repressor-like, C-terminal domain"/>
    <property type="match status" value="1"/>
</dbReference>
<dbReference type="InterPro" id="IPR041678">
    <property type="entry name" value="TetR_C_16"/>
</dbReference>
<dbReference type="SUPFAM" id="SSF46689">
    <property type="entry name" value="Homeodomain-like"/>
    <property type="match status" value="1"/>
</dbReference>
<evidence type="ECO:0000313" key="8">
    <source>
        <dbReference type="Proteomes" id="UP000791080"/>
    </source>
</evidence>
<dbReference type="EMBL" id="AUBJ02000001">
    <property type="protein sequence ID" value="MCP2333449.1"/>
    <property type="molecule type" value="Genomic_DNA"/>
</dbReference>
<evidence type="ECO:0000313" key="7">
    <source>
        <dbReference type="EMBL" id="MCP2333449.1"/>
    </source>
</evidence>
<feature type="domain" description="HTH tetR-type" evidence="6">
    <location>
        <begin position="22"/>
        <end position="82"/>
    </location>
</feature>
<feature type="region of interest" description="Disordered" evidence="5">
    <location>
        <begin position="200"/>
        <end position="225"/>
    </location>
</feature>
<name>A0ABT1JMS1_ACTCY</name>
<keyword evidence="1" id="KW-0805">Transcription regulation</keyword>
<evidence type="ECO:0000256" key="1">
    <source>
        <dbReference type="ARBA" id="ARBA00023015"/>
    </source>
</evidence>
<dbReference type="PANTHER" id="PTHR30055:SF234">
    <property type="entry name" value="HTH-TYPE TRANSCRIPTIONAL REGULATOR BETI"/>
    <property type="match status" value="1"/>
</dbReference>
<sequence>MAQEEPGAEVGRGVPPRRKDADATRSALLMAAVLRFARDGYDRTSVREVAADVGVNQALVYRYFGSKDALFEEVSAHTSAIGELLAGPLDAIGPGLGDLLSREGDQGAPGLVALLRSPGSAAAMERLRQLVTDDFTLGLARRLPGEDGRLRAELVAALLVGVGLLQAVVRTPQLGGGNPERVRGLAAALVRPLVAPVDRAAGGGAERPAPGAGSPGSAADAGPSR</sequence>
<dbReference type="PRINTS" id="PR00455">
    <property type="entry name" value="HTHTETR"/>
</dbReference>
<dbReference type="Proteomes" id="UP000791080">
    <property type="component" value="Unassembled WGS sequence"/>
</dbReference>
<feature type="DNA-binding region" description="H-T-H motif" evidence="4">
    <location>
        <begin position="45"/>
        <end position="64"/>
    </location>
</feature>
<dbReference type="Gene3D" id="1.10.357.10">
    <property type="entry name" value="Tetracycline Repressor, domain 2"/>
    <property type="match status" value="1"/>
</dbReference>
<protein>
    <submittedName>
        <fullName evidence="7">Transcriptional regulator, TetR family</fullName>
    </submittedName>
</protein>
<dbReference type="InterPro" id="IPR050109">
    <property type="entry name" value="HTH-type_TetR-like_transc_reg"/>
</dbReference>
<keyword evidence="8" id="KW-1185">Reference proteome</keyword>
<feature type="region of interest" description="Disordered" evidence="5">
    <location>
        <begin position="1"/>
        <end position="21"/>
    </location>
</feature>
<dbReference type="InterPro" id="IPR023772">
    <property type="entry name" value="DNA-bd_HTH_TetR-type_CS"/>
</dbReference>
<evidence type="ECO:0000259" key="6">
    <source>
        <dbReference type="PROSITE" id="PS50977"/>
    </source>
</evidence>
<reference evidence="7 8" key="1">
    <citation type="submission" date="2013-07" db="EMBL/GenBank/DDBJ databases">
        <authorList>
            <consortium name="DOE Joint Genome Institute"/>
            <person name="Reeve W."/>
            <person name="Huntemann M."/>
            <person name="Han J."/>
            <person name="Chen A."/>
            <person name="Kyrpides N."/>
            <person name="Mavromatis K."/>
            <person name="Markowitz V."/>
            <person name="Palaniappan K."/>
            <person name="Ivanova N."/>
            <person name="Schaumberg A."/>
            <person name="Pati A."/>
            <person name="Liolios K."/>
            <person name="Nordberg H.P."/>
            <person name="Cantor M.N."/>
            <person name="Hua S.X."/>
            <person name="Woyke T."/>
        </authorList>
    </citation>
    <scope>NUCLEOTIDE SEQUENCE [LARGE SCALE GENOMIC DNA]</scope>
    <source>
        <strain evidence="7 8">DSM 43889</strain>
    </source>
</reference>
<dbReference type="PROSITE" id="PS50977">
    <property type="entry name" value="HTH_TETR_2"/>
    <property type="match status" value="1"/>
</dbReference>
<evidence type="ECO:0000256" key="3">
    <source>
        <dbReference type="ARBA" id="ARBA00023163"/>
    </source>
</evidence>
<accession>A0ABT1JMS1</accession>